<keyword evidence="5" id="KW-0067">ATP-binding</keyword>
<evidence type="ECO:0000259" key="6">
    <source>
        <dbReference type="Pfam" id="PF00294"/>
    </source>
</evidence>
<feature type="domain" description="Carbohydrate kinase PfkB" evidence="6">
    <location>
        <begin position="14"/>
        <end position="324"/>
    </location>
</feature>
<organism evidence="7 8">
    <name type="scientific">Aquicella siphonis</name>
    <dbReference type="NCBI Taxonomy" id="254247"/>
    <lineage>
        <taxon>Bacteria</taxon>
        <taxon>Pseudomonadati</taxon>
        <taxon>Pseudomonadota</taxon>
        <taxon>Gammaproteobacteria</taxon>
        <taxon>Legionellales</taxon>
        <taxon>Coxiellaceae</taxon>
        <taxon>Aquicella</taxon>
    </lineage>
</organism>
<dbReference type="PROSITE" id="PS00584">
    <property type="entry name" value="PFKB_KINASES_2"/>
    <property type="match status" value="1"/>
</dbReference>
<dbReference type="GO" id="GO:0016301">
    <property type="term" value="F:kinase activity"/>
    <property type="evidence" value="ECO:0007669"/>
    <property type="project" value="UniProtKB-KW"/>
</dbReference>
<name>A0A5E4PFS5_9COXI</name>
<dbReference type="RefSeq" id="WP_332066318.1">
    <property type="nucleotide sequence ID" value="NZ_LR699119.1"/>
</dbReference>
<dbReference type="InterPro" id="IPR011611">
    <property type="entry name" value="PfkB_dom"/>
</dbReference>
<keyword evidence="8" id="KW-1185">Reference proteome</keyword>
<dbReference type="PANTHER" id="PTHR43085:SF49">
    <property type="entry name" value="5-DEHYDRO-2-DEOXYGLUCONOKINASE"/>
    <property type="match status" value="1"/>
</dbReference>
<dbReference type="Gene3D" id="3.40.1190.20">
    <property type="match status" value="1"/>
</dbReference>
<evidence type="ECO:0000256" key="2">
    <source>
        <dbReference type="ARBA" id="ARBA00022679"/>
    </source>
</evidence>
<dbReference type="InterPro" id="IPR050306">
    <property type="entry name" value="PfkB_Carbo_kinase"/>
</dbReference>
<keyword evidence="2" id="KW-0808">Transferase</keyword>
<dbReference type="InterPro" id="IPR029056">
    <property type="entry name" value="Ribokinase-like"/>
</dbReference>
<dbReference type="InterPro" id="IPR002173">
    <property type="entry name" value="Carboh/pur_kinase_PfkB_CS"/>
</dbReference>
<dbReference type="GO" id="GO:0005524">
    <property type="term" value="F:ATP binding"/>
    <property type="evidence" value="ECO:0007669"/>
    <property type="project" value="UniProtKB-KW"/>
</dbReference>
<dbReference type="NCBIfam" id="TIGR04382">
    <property type="entry name" value="myo_inos_iolC_N"/>
    <property type="match status" value="1"/>
</dbReference>
<dbReference type="CDD" id="cd01166">
    <property type="entry name" value="KdgK"/>
    <property type="match status" value="1"/>
</dbReference>
<evidence type="ECO:0000256" key="5">
    <source>
        <dbReference type="ARBA" id="ARBA00022840"/>
    </source>
</evidence>
<evidence type="ECO:0000256" key="1">
    <source>
        <dbReference type="ARBA" id="ARBA00010688"/>
    </source>
</evidence>
<dbReference type="Proteomes" id="UP000324194">
    <property type="component" value="Chromosome 1"/>
</dbReference>
<keyword evidence="4 7" id="KW-0418">Kinase</keyword>
<reference evidence="7 8" key="1">
    <citation type="submission" date="2019-08" db="EMBL/GenBank/DDBJ databases">
        <authorList>
            <person name="Guy L."/>
        </authorList>
    </citation>
    <scope>NUCLEOTIDE SEQUENCE [LARGE SCALE GENOMIC DNA]</scope>
    <source>
        <strain evidence="7 8">SGT-108</strain>
    </source>
</reference>
<dbReference type="Pfam" id="PF00294">
    <property type="entry name" value="PfkB"/>
    <property type="match status" value="1"/>
</dbReference>
<dbReference type="PANTHER" id="PTHR43085">
    <property type="entry name" value="HEXOKINASE FAMILY MEMBER"/>
    <property type="match status" value="1"/>
</dbReference>
<dbReference type="AlphaFoldDB" id="A0A5E4PFS5"/>
<gene>
    <name evidence="7" type="primary">iolC</name>
    <name evidence="7" type="ORF">AQUSIP_07750</name>
</gene>
<dbReference type="EMBL" id="LR699119">
    <property type="protein sequence ID" value="VVC75485.1"/>
    <property type="molecule type" value="Genomic_DNA"/>
</dbReference>
<evidence type="ECO:0000313" key="7">
    <source>
        <dbReference type="EMBL" id="VVC75485.1"/>
    </source>
</evidence>
<dbReference type="InterPro" id="IPR023314">
    <property type="entry name" value="Myo_inos_IolC-like_sf"/>
</dbReference>
<comment type="similarity">
    <text evidence="1">Belongs to the carbohydrate kinase PfkB family.</text>
</comment>
<sequence>MKPAWQVDSSREFDVICMGRVAVDLYAEQIGSPLEDAQTFRKYLGGCAGNIAVGSARAGLRTAMFSCVGTDAMGQFLKQELQREGVDITLLTETHEHLTGLVLLGVSPPDRFPLIFYRENCADMQLKKNDVKNAFIAQARALLITGTGLSTDSMRATTHHAVDTARSVQTRVILDLDYRPVLWGLTPQGDGETRYKISQSVSREYQALLPKCDLIVGTEEEIFIAGGVTSLIPALRAVRSLSDAPIVLKQGAQGCSVYLDNLDHPVRARAFPVSILNVLGAGDGFISGFMRGLLRGASWETCALYGNACGAIVVTRHGCAPAMPAFREMQSFIHDHTEQEAG</sequence>
<evidence type="ECO:0000313" key="8">
    <source>
        <dbReference type="Proteomes" id="UP000324194"/>
    </source>
</evidence>
<keyword evidence="3" id="KW-0547">Nucleotide-binding</keyword>
<protein>
    <submittedName>
        <fullName evidence="7">5-dehydro-2-deoxygluconokinase</fullName>
    </submittedName>
</protein>
<proteinExistence type="inferred from homology"/>
<accession>A0A5E4PFS5</accession>
<evidence type="ECO:0000256" key="4">
    <source>
        <dbReference type="ARBA" id="ARBA00022777"/>
    </source>
</evidence>
<dbReference type="InterPro" id="IPR030830">
    <property type="entry name" value="Myo_inos_IolC"/>
</dbReference>
<evidence type="ECO:0000256" key="3">
    <source>
        <dbReference type="ARBA" id="ARBA00022741"/>
    </source>
</evidence>
<dbReference type="SUPFAM" id="SSF53613">
    <property type="entry name" value="Ribokinase-like"/>
    <property type="match status" value="1"/>
</dbReference>
<dbReference type="Gene3D" id="2.20.150.10">
    <property type="entry name" value="putative 5-dehydro-2- deoxygluconokinase"/>
    <property type="match status" value="1"/>
</dbReference>
<dbReference type="KEGG" id="asip:AQUSIP_07750"/>